<reference evidence="1" key="1">
    <citation type="submission" date="2019-04" db="EMBL/GenBank/DDBJ databases">
        <title>Microbes associate with the intestines of laboratory mice.</title>
        <authorList>
            <person name="Navarre W."/>
            <person name="Wong E."/>
            <person name="Huang K.C."/>
            <person name="Tropini C."/>
            <person name="Ng K."/>
            <person name="Yu B."/>
        </authorList>
    </citation>
    <scope>NUCLEOTIDE SEQUENCE</scope>
    <source>
        <strain evidence="1">NM86_A22</strain>
    </source>
</reference>
<keyword evidence="2" id="KW-1185">Reference proteome</keyword>
<gene>
    <name evidence="1" type="ORF">E5990_07755</name>
</gene>
<dbReference type="EMBL" id="SSTG01000097">
    <property type="protein sequence ID" value="THG47340.1"/>
    <property type="molecule type" value="Genomic_DNA"/>
</dbReference>
<proteinExistence type="predicted"/>
<sequence>MQARIVNAPTLPAVQAALAKAADYVKGHFALADINKRPGIAATRQAYKACGKDPNRYRPSQEQLCRRIVSGKELYFVNNVVDVFNAVSVLSGYSIGAFDADKIQGDKLALGVGRSGEPYVGIGRGELNIEGMPVFRDMVGGVGTPTSDNERTKIDVGTTSILVCVNVYADEMPVDEVAALSRSLLEEHCAATGFSVRVACA</sequence>
<protein>
    <submittedName>
        <fullName evidence="1">Uncharacterized protein</fullName>
    </submittedName>
</protein>
<evidence type="ECO:0000313" key="2">
    <source>
        <dbReference type="Proteomes" id="UP000305401"/>
    </source>
</evidence>
<accession>A0AC61S4E5</accession>
<dbReference type="Proteomes" id="UP000305401">
    <property type="component" value="Unassembled WGS sequence"/>
</dbReference>
<comment type="caution">
    <text evidence="1">The sequence shown here is derived from an EMBL/GenBank/DDBJ whole genome shotgun (WGS) entry which is preliminary data.</text>
</comment>
<organism evidence="1 2">
    <name type="scientific">Muribaculum caecicola</name>
    <dbReference type="NCBI Taxonomy" id="3038144"/>
    <lineage>
        <taxon>Bacteria</taxon>
        <taxon>Pseudomonadati</taxon>
        <taxon>Bacteroidota</taxon>
        <taxon>Bacteroidia</taxon>
        <taxon>Bacteroidales</taxon>
        <taxon>Muribaculaceae</taxon>
        <taxon>Muribaculum</taxon>
    </lineage>
</organism>
<name>A0AC61S4E5_9BACT</name>
<evidence type="ECO:0000313" key="1">
    <source>
        <dbReference type="EMBL" id="THG47340.1"/>
    </source>
</evidence>